<comment type="caution">
    <text evidence="3">The sequence shown here is derived from an EMBL/GenBank/DDBJ whole genome shotgun (WGS) entry which is preliminary data.</text>
</comment>
<dbReference type="EMBL" id="VFPJ01000001">
    <property type="protein sequence ID" value="TQM41252.1"/>
    <property type="molecule type" value="Genomic_DNA"/>
</dbReference>
<sequence>MKILVSGSGGFLGGAFVNFCKSKGYSVLEIKRKSNHNKDESSGKVFYQNSLLEEKVVSDICDFEPQFFFHFAWKGVSNTNRNEDQYRYNINLTLESIELAHLVGCTKWIGFGSQAEYGIKNNKIAEDEGCKPITNYGKSKLSLSISSLGLCESLGIQGAWIRVFSVFGQNDHETALIPMVIQKMLKNEEIHLSACTQTWDYLYIDDALEALNSLMLHFKSGIYNLGSGQEIILKDVINLIQKITNSQSNLQFGSVPFNQNSIRYLVANITKLTQLTNWKPSFSLDDGLKNTVMYYKNKNY</sequence>
<dbReference type="AlphaFoldDB" id="A0A543G5A1"/>
<evidence type="ECO:0000259" key="2">
    <source>
        <dbReference type="Pfam" id="PF01370"/>
    </source>
</evidence>
<accession>A0A543G5A1</accession>
<dbReference type="Pfam" id="PF01370">
    <property type="entry name" value="Epimerase"/>
    <property type="match status" value="1"/>
</dbReference>
<dbReference type="Gene3D" id="3.40.50.720">
    <property type="entry name" value="NAD(P)-binding Rossmann-like Domain"/>
    <property type="match status" value="1"/>
</dbReference>
<dbReference type="InterPro" id="IPR036291">
    <property type="entry name" value="NAD(P)-bd_dom_sf"/>
</dbReference>
<evidence type="ECO:0000256" key="1">
    <source>
        <dbReference type="ARBA" id="ARBA00007637"/>
    </source>
</evidence>
<reference evidence="3 4" key="1">
    <citation type="submission" date="2019-06" db="EMBL/GenBank/DDBJ databases">
        <title>Genomic Encyclopedia of Archaeal and Bacterial Type Strains, Phase II (KMG-II): from individual species to whole genera.</title>
        <authorList>
            <person name="Goeker M."/>
        </authorList>
    </citation>
    <scope>NUCLEOTIDE SEQUENCE [LARGE SCALE GENOMIC DNA]</scope>
    <source>
        <strain evidence="3 4">DSM 24789</strain>
    </source>
</reference>
<evidence type="ECO:0000313" key="4">
    <source>
        <dbReference type="Proteomes" id="UP000320773"/>
    </source>
</evidence>
<comment type="similarity">
    <text evidence="1">Belongs to the NAD(P)-dependent epimerase/dehydratase family.</text>
</comment>
<gene>
    <name evidence="3" type="ORF">BC670_2196</name>
</gene>
<dbReference type="InterPro" id="IPR001509">
    <property type="entry name" value="Epimerase_deHydtase"/>
</dbReference>
<dbReference type="RefSeq" id="WP_089080092.1">
    <property type="nucleotide sequence ID" value="NZ_VFPJ01000001.1"/>
</dbReference>
<dbReference type="PANTHER" id="PTHR43000">
    <property type="entry name" value="DTDP-D-GLUCOSE 4,6-DEHYDRATASE-RELATED"/>
    <property type="match status" value="1"/>
</dbReference>
<dbReference type="SUPFAM" id="SSF51735">
    <property type="entry name" value="NAD(P)-binding Rossmann-fold domains"/>
    <property type="match status" value="1"/>
</dbReference>
<name>A0A543G5A1_9FLAO</name>
<evidence type="ECO:0000313" key="3">
    <source>
        <dbReference type="EMBL" id="TQM41252.1"/>
    </source>
</evidence>
<dbReference type="Proteomes" id="UP000320773">
    <property type="component" value="Unassembled WGS sequence"/>
</dbReference>
<proteinExistence type="inferred from homology"/>
<organism evidence="3 4">
    <name type="scientific">Flavobacterium branchiophilum</name>
    <dbReference type="NCBI Taxonomy" id="55197"/>
    <lineage>
        <taxon>Bacteria</taxon>
        <taxon>Pseudomonadati</taxon>
        <taxon>Bacteroidota</taxon>
        <taxon>Flavobacteriia</taxon>
        <taxon>Flavobacteriales</taxon>
        <taxon>Flavobacteriaceae</taxon>
        <taxon>Flavobacterium</taxon>
    </lineage>
</organism>
<protein>
    <submittedName>
        <fullName evidence="3">Nucleoside-diphosphate-sugar epimerase</fullName>
    </submittedName>
</protein>
<feature type="domain" description="NAD-dependent epimerase/dehydratase" evidence="2">
    <location>
        <begin position="3"/>
        <end position="226"/>
    </location>
</feature>